<keyword evidence="3" id="KW-0547">Nucleotide-binding</keyword>
<evidence type="ECO:0000313" key="16">
    <source>
        <dbReference type="EMBL" id="GAA4944660.1"/>
    </source>
</evidence>
<evidence type="ECO:0000256" key="11">
    <source>
        <dbReference type="ARBA" id="ARBA00066369"/>
    </source>
</evidence>
<dbReference type="GO" id="GO:0005829">
    <property type="term" value="C:cytosol"/>
    <property type="evidence" value="ECO:0007669"/>
    <property type="project" value="TreeGrafter"/>
</dbReference>
<accession>A0AAV3U3M7</accession>
<reference evidence="17" key="1">
    <citation type="journal article" date="2019" name="Int. J. Syst. Evol. Microbiol.">
        <title>The Global Catalogue of Microorganisms (GCM) 10K type strain sequencing project: providing services to taxonomists for standard genome sequencing and annotation.</title>
        <authorList>
            <consortium name="The Broad Institute Genomics Platform"/>
            <consortium name="The Broad Institute Genome Sequencing Center for Infectious Disease"/>
            <person name="Wu L."/>
            <person name="Ma J."/>
        </authorList>
    </citation>
    <scope>NUCLEOTIDE SEQUENCE [LARGE SCALE GENOMIC DNA]</scope>
    <source>
        <strain evidence="17">JCM 19134</strain>
    </source>
</reference>
<evidence type="ECO:0000256" key="14">
    <source>
        <dbReference type="ARBA" id="ARBA00080545"/>
    </source>
</evidence>
<dbReference type="GO" id="GO:0042840">
    <property type="term" value="P:D-glucuronate catabolic process"/>
    <property type="evidence" value="ECO:0007669"/>
    <property type="project" value="TreeGrafter"/>
</dbReference>
<dbReference type="GO" id="GO:0005524">
    <property type="term" value="F:ATP binding"/>
    <property type="evidence" value="ECO:0007669"/>
    <property type="project" value="UniProtKB-KW"/>
</dbReference>
<evidence type="ECO:0000256" key="2">
    <source>
        <dbReference type="ARBA" id="ARBA00022679"/>
    </source>
</evidence>
<dbReference type="EMBL" id="BAABLX010000023">
    <property type="protein sequence ID" value="GAA4944660.1"/>
    <property type="molecule type" value="Genomic_DNA"/>
</dbReference>
<comment type="function">
    <text evidence="10">Catalyzes the phosphorylation of 2-keto-3-deoxygluconate (KDG) to produce 2-keto-3-deoxy-6-phosphogluconate (KDPG).</text>
</comment>
<evidence type="ECO:0000259" key="15">
    <source>
        <dbReference type="Pfam" id="PF00294"/>
    </source>
</evidence>
<proteinExistence type="inferred from homology"/>
<dbReference type="InterPro" id="IPR002173">
    <property type="entry name" value="Carboh/pur_kinase_PfkB_CS"/>
</dbReference>
<comment type="caution">
    <text evidence="16">The sequence shown here is derived from an EMBL/GenBank/DDBJ whole genome shotgun (WGS) entry which is preliminary data.</text>
</comment>
<comment type="similarity">
    <text evidence="1">Belongs to the carbohydrate kinase PfkB family.</text>
</comment>
<keyword evidence="5" id="KW-0067">ATP-binding</keyword>
<evidence type="ECO:0000256" key="3">
    <source>
        <dbReference type="ARBA" id="ARBA00022741"/>
    </source>
</evidence>
<dbReference type="InterPro" id="IPR029056">
    <property type="entry name" value="Ribokinase-like"/>
</dbReference>
<dbReference type="GO" id="GO:0008673">
    <property type="term" value="F:2-dehydro-3-deoxygluconokinase activity"/>
    <property type="evidence" value="ECO:0007669"/>
    <property type="project" value="UniProtKB-EC"/>
</dbReference>
<keyword evidence="2" id="KW-0808">Transferase</keyword>
<evidence type="ECO:0000256" key="5">
    <source>
        <dbReference type="ARBA" id="ARBA00022840"/>
    </source>
</evidence>
<dbReference type="PANTHER" id="PTHR43085:SF15">
    <property type="entry name" value="2-DEHYDRO-3-DEOXYGLUCONOKINASE"/>
    <property type="match status" value="1"/>
</dbReference>
<dbReference type="RefSeq" id="WP_345422346.1">
    <property type="nucleotide sequence ID" value="NZ_AP031496.1"/>
</dbReference>
<comment type="catalytic activity">
    <reaction evidence="9">
        <text>2-dehydro-3-deoxy-D-gluconate + ATP = 2-dehydro-3-deoxy-6-phospho-D-gluconate + ADP + H(+)</text>
        <dbReference type="Rhea" id="RHEA:14797"/>
        <dbReference type="ChEBI" id="CHEBI:15378"/>
        <dbReference type="ChEBI" id="CHEBI:30616"/>
        <dbReference type="ChEBI" id="CHEBI:57569"/>
        <dbReference type="ChEBI" id="CHEBI:57990"/>
        <dbReference type="ChEBI" id="CHEBI:456216"/>
        <dbReference type="EC" id="2.7.1.45"/>
    </reaction>
</comment>
<dbReference type="InterPro" id="IPR011611">
    <property type="entry name" value="PfkB_dom"/>
</dbReference>
<evidence type="ECO:0000256" key="13">
    <source>
        <dbReference type="ARBA" id="ARBA00075711"/>
    </source>
</evidence>
<comment type="pathway">
    <text evidence="7">Carbohydrate acid metabolism; 2-dehydro-3-deoxy-D-gluconate degradation; D-glyceraldehyde 3-phosphate and pyruvate from 2-dehydro-3-deoxy-D-gluconate: step 1/2.</text>
</comment>
<dbReference type="GO" id="GO:0019698">
    <property type="term" value="P:D-galacturonate catabolic process"/>
    <property type="evidence" value="ECO:0007669"/>
    <property type="project" value="TreeGrafter"/>
</dbReference>
<protein>
    <recommendedName>
        <fullName evidence="12">2-dehydro-3-deoxygluconokinase</fullName>
        <ecNumber evidence="11">2.7.1.45</ecNumber>
    </recommendedName>
    <alternativeName>
        <fullName evidence="13">2-keto-3-deoxygluconokinase</fullName>
    </alternativeName>
    <alternativeName>
        <fullName evidence="14">3-deoxy-2-oxo-D-gluconate kinase</fullName>
    </alternativeName>
    <alternativeName>
        <fullName evidence="8">KDG kinase</fullName>
    </alternativeName>
</protein>
<dbReference type="AlphaFoldDB" id="A0AAV3U3M7"/>
<dbReference type="Pfam" id="PF00294">
    <property type="entry name" value="PfkB"/>
    <property type="match status" value="1"/>
</dbReference>
<feature type="domain" description="Carbohydrate kinase PfkB" evidence="15">
    <location>
        <begin position="3"/>
        <end position="306"/>
    </location>
</feature>
<keyword evidence="17" id="KW-1185">Reference proteome</keyword>
<evidence type="ECO:0000256" key="1">
    <source>
        <dbReference type="ARBA" id="ARBA00010688"/>
    </source>
</evidence>
<evidence type="ECO:0000313" key="17">
    <source>
        <dbReference type="Proteomes" id="UP001409585"/>
    </source>
</evidence>
<sequence>MPRKIAVIGECMLELSEAPTSSKKNARDMTMSYGGDTLNTAIYLARYNVKVDYVTNLGDDPFSAWMVGQWLKEGVGCGLIGYIENAVPGMYLIDVDDSGERSFYYWRKNSPASKLFEDKRSSLELFSYLESYDYVFLSGISLAIMSDAARFTFLQLLSGYKSRGGTVIFDGNYRPSLWQSLDEARRSYELMYRLTDIALPTLEDESALFDRNNPEDVIARLQSLGVREIVLKMGPKGCLLATNGDQNQLIQTTPVPVIDSTAAGDSFNAGYLAARQSGLLPTDAAAEGHRLASIVIQHKGAIIPLDAMPVVG</sequence>
<dbReference type="InterPro" id="IPR050306">
    <property type="entry name" value="PfkB_Carbo_kinase"/>
</dbReference>
<keyword evidence="4 16" id="KW-0418">Kinase</keyword>
<evidence type="ECO:0000256" key="12">
    <source>
        <dbReference type="ARBA" id="ARBA00067931"/>
    </source>
</evidence>
<evidence type="ECO:0000256" key="4">
    <source>
        <dbReference type="ARBA" id="ARBA00022777"/>
    </source>
</evidence>
<keyword evidence="6" id="KW-0119">Carbohydrate metabolism</keyword>
<evidence type="ECO:0000256" key="9">
    <source>
        <dbReference type="ARBA" id="ARBA00050729"/>
    </source>
</evidence>
<dbReference type="PROSITE" id="PS00584">
    <property type="entry name" value="PFKB_KINASES_2"/>
    <property type="match status" value="1"/>
</dbReference>
<dbReference type="Gene3D" id="3.40.1190.20">
    <property type="match status" value="1"/>
</dbReference>
<dbReference type="SUPFAM" id="SSF53613">
    <property type="entry name" value="Ribokinase-like"/>
    <property type="match status" value="1"/>
</dbReference>
<dbReference type="CDD" id="cd01166">
    <property type="entry name" value="KdgK"/>
    <property type="match status" value="1"/>
</dbReference>
<name>A0AAV3U3M7_9ALTE</name>
<organism evidence="16 17">
    <name type="scientific">Halioxenophilus aromaticivorans</name>
    <dbReference type="NCBI Taxonomy" id="1306992"/>
    <lineage>
        <taxon>Bacteria</taxon>
        <taxon>Pseudomonadati</taxon>
        <taxon>Pseudomonadota</taxon>
        <taxon>Gammaproteobacteria</taxon>
        <taxon>Alteromonadales</taxon>
        <taxon>Alteromonadaceae</taxon>
        <taxon>Halioxenophilus</taxon>
    </lineage>
</organism>
<dbReference type="PANTHER" id="PTHR43085">
    <property type="entry name" value="HEXOKINASE FAMILY MEMBER"/>
    <property type="match status" value="1"/>
</dbReference>
<evidence type="ECO:0000256" key="10">
    <source>
        <dbReference type="ARBA" id="ARBA00054997"/>
    </source>
</evidence>
<evidence type="ECO:0000256" key="8">
    <source>
        <dbReference type="ARBA" id="ARBA00044254"/>
    </source>
</evidence>
<dbReference type="GO" id="GO:0006974">
    <property type="term" value="P:DNA damage response"/>
    <property type="evidence" value="ECO:0007669"/>
    <property type="project" value="TreeGrafter"/>
</dbReference>
<evidence type="ECO:0000256" key="6">
    <source>
        <dbReference type="ARBA" id="ARBA00023277"/>
    </source>
</evidence>
<dbReference type="Proteomes" id="UP001409585">
    <property type="component" value="Unassembled WGS sequence"/>
</dbReference>
<dbReference type="EC" id="2.7.1.45" evidence="11"/>
<dbReference type="FunFam" id="3.40.1190.20:FF:000011">
    <property type="entry name" value="2-dehydro-3-deoxygluconokinase, putative"/>
    <property type="match status" value="1"/>
</dbReference>
<gene>
    <name evidence="16" type="ORF">GCM10025791_24580</name>
</gene>
<evidence type="ECO:0000256" key="7">
    <source>
        <dbReference type="ARBA" id="ARBA00043951"/>
    </source>
</evidence>